<gene>
    <name evidence="2" type="ORF">ASPZODRAFT_402910</name>
</gene>
<feature type="compositionally biased region" description="Basic and acidic residues" evidence="1">
    <location>
        <begin position="104"/>
        <end position="129"/>
    </location>
</feature>
<dbReference type="EMBL" id="KV878336">
    <property type="protein sequence ID" value="OJJ51514.1"/>
    <property type="molecule type" value="Genomic_DNA"/>
</dbReference>
<evidence type="ECO:0000256" key="1">
    <source>
        <dbReference type="SAM" id="MobiDB-lite"/>
    </source>
</evidence>
<feature type="compositionally biased region" description="Basic and acidic residues" evidence="1">
    <location>
        <begin position="36"/>
        <end position="52"/>
    </location>
</feature>
<protein>
    <submittedName>
        <fullName evidence="2">Uncharacterized protein</fullName>
    </submittedName>
</protein>
<feature type="region of interest" description="Disordered" evidence="1">
    <location>
        <begin position="1"/>
        <end position="150"/>
    </location>
</feature>
<reference evidence="3" key="1">
    <citation type="journal article" date="2017" name="Genome Biol.">
        <title>Comparative genomics reveals high biological diversity and specific adaptations in the industrially and medically important fungal genus Aspergillus.</title>
        <authorList>
            <person name="de Vries R.P."/>
            <person name="Riley R."/>
            <person name="Wiebenga A."/>
            <person name="Aguilar-Osorio G."/>
            <person name="Amillis S."/>
            <person name="Uchima C.A."/>
            <person name="Anderluh G."/>
            <person name="Asadollahi M."/>
            <person name="Askin M."/>
            <person name="Barry K."/>
            <person name="Battaglia E."/>
            <person name="Bayram O."/>
            <person name="Benocci T."/>
            <person name="Braus-Stromeyer S.A."/>
            <person name="Caldana C."/>
            <person name="Canovas D."/>
            <person name="Cerqueira G.C."/>
            <person name="Chen F."/>
            <person name="Chen W."/>
            <person name="Choi C."/>
            <person name="Clum A."/>
            <person name="Dos Santos R.A."/>
            <person name="Damasio A.R."/>
            <person name="Diallinas G."/>
            <person name="Emri T."/>
            <person name="Fekete E."/>
            <person name="Flipphi M."/>
            <person name="Freyberg S."/>
            <person name="Gallo A."/>
            <person name="Gournas C."/>
            <person name="Habgood R."/>
            <person name="Hainaut M."/>
            <person name="Harispe M.L."/>
            <person name="Henrissat B."/>
            <person name="Hilden K.S."/>
            <person name="Hope R."/>
            <person name="Hossain A."/>
            <person name="Karabika E."/>
            <person name="Karaffa L."/>
            <person name="Karanyi Z."/>
            <person name="Krasevec N."/>
            <person name="Kuo A."/>
            <person name="Kusch H."/>
            <person name="LaButti K."/>
            <person name="Lagendijk E.L."/>
            <person name="Lapidus A."/>
            <person name="Levasseur A."/>
            <person name="Lindquist E."/>
            <person name="Lipzen A."/>
            <person name="Logrieco A.F."/>
            <person name="MacCabe A."/>
            <person name="Maekelae M.R."/>
            <person name="Malavazi I."/>
            <person name="Melin P."/>
            <person name="Meyer V."/>
            <person name="Mielnichuk N."/>
            <person name="Miskei M."/>
            <person name="Molnar A.P."/>
            <person name="Mule G."/>
            <person name="Ngan C.Y."/>
            <person name="Orejas M."/>
            <person name="Orosz E."/>
            <person name="Ouedraogo J.P."/>
            <person name="Overkamp K.M."/>
            <person name="Park H.-S."/>
            <person name="Perrone G."/>
            <person name="Piumi F."/>
            <person name="Punt P.J."/>
            <person name="Ram A.F."/>
            <person name="Ramon A."/>
            <person name="Rauscher S."/>
            <person name="Record E."/>
            <person name="Riano-Pachon D.M."/>
            <person name="Robert V."/>
            <person name="Roehrig J."/>
            <person name="Ruller R."/>
            <person name="Salamov A."/>
            <person name="Salih N.S."/>
            <person name="Samson R.A."/>
            <person name="Sandor E."/>
            <person name="Sanguinetti M."/>
            <person name="Schuetze T."/>
            <person name="Sepcic K."/>
            <person name="Shelest E."/>
            <person name="Sherlock G."/>
            <person name="Sophianopoulou V."/>
            <person name="Squina F.M."/>
            <person name="Sun H."/>
            <person name="Susca A."/>
            <person name="Todd R.B."/>
            <person name="Tsang A."/>
            <person name="Unkles S.E."/>
            <person name="van de Wiele N."/>
            <person name="van Rossen-Uffink D."/>
            <person name="Oliveira J.V."/>
            <person name="Vesth T.C."/>
            <person name="Visser J."/>
            <person name="Yu J.-H."/>
            <person name="Zhou M."/>
            <person name="Andersen M.R."/>
            <person name="Archer D.B."/>
            <person name="Baker S.E."/>
            <person name="Benoit I."/>
            <person name="Brakhage A.A."/>
            <person name="Braus G.H."/>
            <person name="Fischer R."/>
            <person name="Frisvad J.C."/>
            <person name="Goldman G.H."/>
            <person name="Houbraken J."/>
            <person name="Oakley B."/>
            <person name="Pocsi I."/>
            <person name="Scazzocchio C."/>
            <person name="Seiboth B."/>
            <person name="vanKuyk P.A."/>
            <person name="Wortman J."/>
            <person name="Dyer P.S."/>
            <person name="Grigoriev I.V."/>
        </authorList>
    </citation>
    <scope>NUCLEOTIDE SEQUENCE [LARGE SCALE GENOMIC DNA]</scope>
    <source>
        <strain evidence="3">CBS 506.65</strain>
    </source>
</reference>
<feature type="compositionally biased region" description="Basic and acidic residues" evidence="1">
    <location>
        <begin position="137"/>
        <end position="150"/>
    </location>
</feature>
<proteinExistence type="predicted"/>
<dbReference type="AlphaFoldDB" id="A0A1L9SWH4"/>
<keyword evidence="3" id="KW-1185">Reference proteome</keyword>
<name>A0A1L9SWH4_9EURO</name>
<organism evidence="2 3">
    <name type="scientific">Penicilliopsis zonata CBS 506.65</name>
    <dbReference type="NCBI Taxonomy" id="1073090"/>
    <lineage>
        <taxon>Eukaryota</taxon>
        <taxon>Fungi</taxon>
        <taxon>Dikarya</taxon>
        <taxon>Ascomycota</taxon>
        <taxon>Pezizomycotina</taxon>
        <taxon>Eurotiomycetes</taxon>
        <taxon>Eurotiomycetidae</taxon>
        <taxon>Eurotiales</taxon>
        <taxon>Aspergillaceae</taxon>
        <taxon>Penicilliopsis</taxon>
    </lineage>
</organism>
<dbReference type="VEuPathDB" id="FungiDB:ASPZODRAFT_402910"/>
<sequence length="150" mass="16732">MFPARLQAPLRRISPGLLTHSPRHVRLYANSSYGDGEPHPEQTSRATRDIEHPGPPPPDMKKPNTAKTETETGAQAKRETTPIPSNKAHPTLSNGWASPNIDEDGNHRADIPEDVKRHNAEMDQRHDKSYNSIGDSGKVEKKFWTEGEGR</sequence>
<dbReference type="OrthoDB" id="5334244at2759"/>
<evidence type="ECO:0000313" key="3">
    <source>
        <dbReference type="Proteomes" id="UP000184188"/>
    </source>
</evidence>
<dbReference type="GeneID" id="34614780"/>
<dbReference type="Proteomes" id="UP000184188">
    <property type="component" value="Unassembled WGS sequence"/>
</dbReference>
<accession>A0A1L9SWH4</accession>
<evidence type="ECO:0000313" key="2">
    <source>
        <dbReference type="EMBL" id="OJJ51514.1"/>
    </source>
</evidence>
<dbReference type="RefSeq" id="XP_022586024.1">
    <property type="nucleotide sequence ID" value="XM_022728316.1"/>
</dbReference>
<dbReference type="STRING" id="1073090.A0A1L9SWH4"/>